<gene>
    <name evidence="1" type="ORF">B2G88_12425</name>
</gene>
<reference evidence="1 2" key="1">
    <citation type="submission" date="2017-02" db="EMBL/GenBank/DDBJ databases">
        <title>Natronthermophilus aegyptiacus gen. nov.,sp. nov., an aerobic, extremely halophilic alkalithermophilic archaeon isolated from the athalassohaline Wadi An Natrun, Egypt.</title>
        <authorList>
            <person name="Zhao B."/>
        </authorList>
    </citation>
    <scope>NUCLEOTIDE SEQUENCE [LARGE SCALE GENOMIC DNA]</scope>
    <source>
        <strain evidence="1 2">CGMCC 1.3597</strain>
    </source>
</reference>
<evidence type="ECO:0000313" key="1">
    <source>
        <dbReference type="EMBL" id="OVE85141.1"/>
    </source>
</evidence>
<accession>A0A202EA64</accession>
<dbReference type="Proteomes" id="UP000196084">
    <property type="component" value="Unassembled WGS sequence"/>
</dbReference>
<dbReference type="OrthoDB" id="156156at2157"/>
<organism evidence="1 2">
    <name type="scientific">Natronolimnobius baerhuensis</name>
    <dbReference type="NCBI Taxonomy" id="253108"/>
    <lineage>
        <taxon>Archaea</taxon>
        <taxon>Methanobacteriati</taxon>
        <taxon>Methanobacteriota</taxon>
        <taxon>Stenosarchaea group</taxon>
        <taxon>Halobacteria</taxon>
        <taxon>Halobacteriales</taxon>
        <taxon>Natrialbaceae</taxon>
        <taxon>Natronolimnobius</taxon>
    </lineage>
</organism>
<dbReference type="RefSeq" id="WP_054863905.1">
    <property type="nucleotide sequence ID" value="NZ_MWPH01000002.1"/>
</dbReference>
<dbReference type="AlphaFoldDB" id="A0A202EA64"/>
<name>A0A202EA64_9EURY</name>
<comment type="caution">
    <text evidence="1">The sequence shown here is derived from an EMBL/GenBank/DDBJ whole genome shotgun (WGS) entry which is preliminary data.</text>
</comment>
<dbReference type="InterPro" id="IPR045940">
    <property type="entry name" value="DUF6360"/>
</dbReference>
<protein>
    <submittedName>
        <fullName evidence="1">Uncharacterized protein</fullName>
    </submittedName>
</protein>
<keyword evidence="2" id="KW-1185">Reference proteome</keyword>
<proteinExistence type="predicted"/>
<evidence type="ECO:0000313" key="2">
    <source>
        <dbReference type="Proteomes" id="UP000196084"/>
    </source>
</evidence>
<dbReference type="EMBL" id="MWPH01000002">
    <property type="protein sequence ID" value="OVE85141.1"/>
    <property type="molecule type" value="Genomic_DNA"/>
</dbReference>
<sequence>MSNRFISVTARTTLEYVEATVTGESFDRESIAVVNATTATDDPDCVRLQTELDTVTETHLPQHLDEFELTPDQARTLATALETHADRVENATDSTDE</sequence>
<dbReference type="Pfam" id="PF19887">
    <property type="entry name" value="DUF6360"/>
    <property type="match status" value="1"/>
</dbReference>